<feature type="region of interest" description="Disordered" evidence="1">
    <location>
        <begin position="586"/>
        <end position="605"/>
    </location>
</feature>
<feature type="compositionally biased region" description="Basic and acidic residues" evidence="1">
    <location>
        <begin position="260"/>
        <end position="274"/>
    </location>
</feature>
<dbReference type="PROSITE" id="PS50088">
    <property type="entry name" value="ANK_REPEAT"/>
    <property type="match status" value="1"/>
</dbReference>
<sequence>CRYGHAGATRILLSAKCDLQRVNLNGDTALHISCAMGRRKLTRILIEAGCKQDQKNGQHETPRDIVIRKGLTEILEILNAPPKEAKKSDRDRSSSSSKKDRKREKSREKGKKGIDKVDAQQPDPKHWSPYGCHYFPDPRSFPSPKLETLPKEPLAKGEQYYLDLAGNIRKGPIGVGNTCYCGPFFRHIEEKITKNRKSIRKYVDRATEKLDSKVTALALRTEDQIGELTRSMIADRIRCEGRRLHLEQWLKRGGLGRATTNEKHHTSKSRKDEANNTLTRCRSLELLDDAVEGRLKSSTSALSRSVDLLDTHEVEVHRSDVASSVATKEASRTSRRSSERSSTNRNPSDGGKLDGEVLNVSERLEELLTKTHEIIEMERATRRRNKELMKLFPHSRKKARTRMGTADLDDSQYIAEEMEKITASLMNQIVGKDEEEEEVTVAPVSPEIAKEVQHVKEKDTTGRSRSRMSDSGSSVYVPDFNQRVRQGAPELSVHEGTSQTPPMVNGFYQNSCFEDHNTSSSNTIKSEKNVSSSPQDSLAQSVEVSGSVAEEKADEMVSELTNMRELHELKSRILNGSHWRSQVLRKSAHDHNRHEPDPVDPNEAVGQVENTLPTKYEIKNSEIKTLKTQPRSKVHELVAKIQGKMTRTKAQSQHALMSL</sequence>
<feature type="compositionally biased region" description="Basic and acidic residues" evidence="1">
    <location>
        <begin position="453"/>
        <end position="462"/>
    </location>
</feature>
<dbReference type="SUPFAM" id="SSF48403">
    <property type="entry name" value="Ankyrin repeat"/>
    <property type="match status" value="1"/>
</dbReference>
<dbReference type="VEuPathDB" id="VectorBase:PPAI004547"/>
<dbReference type="EnsemblMetazoa" id="PPAI004547-RA">
    <property type="protein sequence ID" value="PPAI004547-PA"/>
    <property type="gene ID" value="PPAI004547"/>
</dbReference>
<dbReference type="PROSITE" id="PS50297">
    <property type="entry name" value="ANK_REP_REGION"/>
    <property type="match status" value="1"/>
</dbReference>
<feature type="region of interest" description="Disordered" evidence="1">
    <location>
        <begin position="453"/>
        <end position="476"/>
    </location>
</feature>
<dbReference type="InterPro" id="IPR036770">
    <property type="entry name" value="Ankyrin_rpt-contain_sf"/>
</dbReference>
<reference evidence="2" key="1">
    <citation type="submission" date="2022-08" db="UniProtKB">
        <authorList>
            <consortium name="EnsemblMetazoa"/>
        </authorList>
    </citation>
    <scope>IDENTIFICATION</scope>
    <source>
        <strain evidence="2">Israel</strain>
    </source>
</reference>
<dbReference type="VEuPathDB" id="VectorBase:PPAPM1_008610"/>
<keyword evidence="3" id="KW-1185">Reference proteome</keyword>
<evidence type="ECO:0000256" key="1">
    <source>
        <dbReference type="SAM" id="MobiDB-lite"/>
    </source>
</evidence>
<evidence type="ECO:0000313" key="3">
    <source>
        <dbReference type="Proteomes" id="UP000092462"/>
    </source>
</evidence>
<accession>A0A1B0DA42</accession>
<name>A0A1B0DA42_PHLPP</name>
<feature type="region of interest" description="Disordered" evidence="1">
    <location>
        <begin position="318"/>
        <end position="357"/>
    </location>
</feature>
<feature type="region of interest" description="Disordered" evidence="1">
    <location>
        <begin position="78"/>
        <end position="130"/>
    </location>
</feature>
<dbReference type="Gene3D" id="1.25.40.20">
    <property type="entry name" value="Ankyrin repeat-containing domain"/>
    <property type="match status" value="1"/>
</dbReference>
<feature type="compositionally biased region" description="Basic and acidic residues" evidence="1">
    <location>
        <begin position="83"/>
        <end position="93"/>
    </location>
</feature>
<feature type="compositionally biased region" description="Basic and acidic residues" evidence="1">
    <location>
        <begin position="103"/>
        <end position="126"/>
    </location>
</feature>
<feature type="compositionally biased region" description="Polar residues" evidence="1">
    <location>
        <begin position="495"/>
        <end position="544"/>
    </location>
</feature>
<feature type="compositionally biased region" description="Basic and acidic residues" evidence="1">
    <location>
        <begin position="587"/>
        <end position="597"/>
    </location>
</feature>
<organism evidence="2 3">
    <name type="scientific">Phlebotomus papatasi</name>
    <name type="common">Sandfly</name>
    <dbReference type="NCBI Taxonomy" id="29031"/>
    <lineage>
        <taxon>Eukaryota</taxon>
        <taxon>Metazoa</taxon>
        <taxon>Ecdysozoa</taxon>
        <taxon>Arthropoda</taxon>
        <taxon>Hexapoda</taxon>
        <taxon>Insecta</taxon>
        <taxon>Pterygota</taxon>
        <taxon>Neoptera</taxon>
        <taxon>Endopterygota</taxon>
        <taxon>Diptera</taxon>
        <taxon>Nematocera</taxon>
        <taxon>Psychodoidea</taxon>
        <taxon>Psychodidae</taxon>
        <taxon>Phlebotomus</taxon>
        <taxon>Phlebotomus</taxon>
    </lineage>
</organism>
<feature type="region of interest" description="Disordered" evidence="1">
    <location>
        <begin position="489"/>
        <end position="550"/>
    </location>
</feature>
<dbReference type="InterPro" id="IPR002110">
    <property type="entry name" value="Ankyrin_rpt"/>
</dbReference>
<feature type="compositionally biased region" description="Basic and acidic residues" evidence="1">
    <location>
        <begin position="329"/>
        <end position="339"/>
    </location>
</feature>
<dbReference type="EMBL" id="AJVK01028799">
    <property type="status" value="NOT_ANNOTATED_CDS"/>
    <property type="molecule type" value="Genomic_DNA"/>
</dbReference>
<dbReference type="AlphaFoldDB" id="A0A1B0DA42"/>
<protein>
    <submittedName>
        <fullName evidence="2">Uncharacterized protein</fullName>
    </submittedName>
</protein>
<evidence type="ECO:0000313" key="2">
    <source>
        <dbReference type="EnsemblMetazoa" id="PPAI004547-PA"/>
    </source>
</evidence>
<feature type="region of interest" description="Disordered" evidence="1">
    <location>
        <begin position="257"/>
        <end position="276"/>
    </location>
</feature>
<dbReference type="Proteomes" id="UP000092462">
    <property type="component" value="Unassembled WGS sequence"/>
</dbReference>
<dbReference type="Pfam" id="PF12796">
    <property type="entry name" value="Ank_2"/>
    <property type="match status" value="1"/>
</dbReference>
<proteinExistence type="predicted"/>